<dbReference type="EMBL" id="QJJQ01000004">
    <property type="protein sequence ID" value="PXW88099.1"/>
    <property type="molecule type" value="Genomic_DNA"/>
</dbReference>
<accession>A0A2V3WH27</accession>
<proteinExistence type="predicted"/>
<organism evidence="1 2">
    <name type="scientific">Pseudogracilibacillus auburnensis</name>
    <dbReference type="NCBI Taxonomy" id="1494959"/>
    <lineage>
        <taxon>Bacteria</taxon>
        <taxon>Bacillati</taxon>
        <taxon>Bacillota</taxon>
        <taxon>Bacilli</taxon>
        <taxon>Bacillales</taxon>
        <taxon>Bacillaceae</taxon>
        <taxon>Pseudogracilibacillus</taxon>
    </lineage>
</organism>
<feature type="non-terminal residue" evidence="1">
    <location>
        <position position="242"/>
    </location>
</feature>
<evidence type="ECO:0000313" key="2">
    <source>
        <dbReference type="Proteomes" id="UP000247978"/>
    </source>
</evidence>
<evidence type="ECO:0000313" key="1">
    <source>
        <dbReference type="EMBL" id="PXW88099.1"/>
    </source>
</evidence>
<protein>
    <submittedName>
        <fullName evidence="1">Uncharacterized protein</fullName>
    </submittedName>
</protein>
<dbReference type="Proteomes" id="UP000247978">
    <property type="component" value="Unassembled WGS sequence"/>
</dbReference>
<gene>
    <name evidence="1" type="ORF">DFR56_104252</name>
</gene>
<name>A0A2V3WH27_9BACI</name>
<sequence length="242" mass="26963">MTGYFLSVSEKSCTREDAAGHFSHVFGKFMHEGSCHGALLTSFRKVHARRKMLRGTSHPFSESSCTREGAAGHFSSVFGKFMYEGRCHGALLIRFRKVHARGKMLRGTSHPFSESSCTREDAAGHFSHVLGKFMHEGRRRGALLTSFRKVHARGKMPRGTSHPFSESSCTKEDAAGHFSSVFGKFMHEGRCCGALLIRFRKVHVRGKMPRGTSHPFSESSCTREDAAGHFSSVFGKFMHEGR</sequence>
<comment type="caution">
    <text evidence="1">The sequence shown here is derived from an EMBL/GenBank/DDBJ whole genome shotgun (WGS) entry which is preliminary data.</text>
</comment>
<dbReference type="AlphaFoldDB" id="A0A2V3WH27"/>
<keyword evidence="2" id="KW-1185">Reference proteome</keyword>
<reference evidence="1 2" key="1">
    <citation type="submission" date="2018-05" db="EMBL/GenBank/DDBJ databases">
        <title>Genomic Encyclopedia of Type Strains, Phase IV (KMG-IV): sequencing the most valuable type-strain genomes for metagenomic binning, comparative biology and taxonomic classification.</title>
        <authorList>
            <person name="Goeker M."/>
        </authorList>
    </citation>
    <scope>NUCLEOTIDE SEQUENCE [LARGE SCALE GENOMIC DNA]</scope>
    <source>
        <strain evidence="1 2">DSM 28556</strain>
    </source>
</reference>